<reference evidence="2 3" key="1">
    <citation type="submission" date="2020-05" db="EMBL/GenBank/DDBJ databases">
        <title>Complete genome sequencing of Campylobacter and Arcobacter type strains.</title>
        <authorList>
            <person name="Miller W.G."/>
            <person name="Yee E."/>
        </authorList>
    </citation>
    <scope>NUCLEOTIDE SEQUENCE [LARGE SCALE GENOMIC DNA]</scope>
    <source>
        <strain evidence="2 3">LMG 26156</strain>
    </source>
</reference>
<dbReference type="Pfam" id="PF04324">
    <property type="entry name" value="Fer2_BFD"/>
    <property type="match status" value="1"/>
</dbReference>
<proteinExistence type="predicted"/>
<protein>
    <submittedName>
        <fullName evidence="2">BFD-like [2Fe-2S]-binding domain-containing protein</fullName>
    </submittedName>
</protein>
<dbReference type="KEGG" id="avp:AVENP_1564"/>
<keyword evidence="3" id="KW-1185">Reference proteome</keyword>
<evidence type="ECO:0000259" key="1">
    <source>
        <dbReference type="Pfam" id="PF04324"/>
    </source>
</evidence>
<dbReference type="AlphaFoldDB" id="A0AAE7B9K6"/>
<name>A0AAE7B9K6_9BACT</name>
<dbReference type="RefSeq" id="WP_128358454.1">
    <property type="nucleotide sequence ID" value="NZ_CP053840.1"/>
</dbReference>
<dbReference type="InterPro" id="IPR041854">
    <property type="entry name" value="BFD-like_2Fe2S-bd_dom_sf"/>
</dbReference>
<dbReference type="InterPro" id="IPR007419">
    <property type="entry name" value="BFD-like_2Fe2S-bd_dom"/>
</dbReference>
<evidence type="ECO:0000313" key="2">
    <source>
        <dbReference type="EMBL" id="QKF67116.1"/>
    </source>
</evidence>
<sequence>MARNFPHSFEVCTCKHVTLGEIIYAIKEKGAKTLESLGDLTDAGTCCKSCKNKESDIGVEKMELYLEEILKKFNKEQ</sequence>
<dbReference type="Proteomes" id="UP000503482">
    <property type="component" value="Chromosome"/>
</dbReference>
<dbReference type="EMBL" id="CP053840">
    <property type="protein sequence ID" value="QKF67116.1"/>
    <property type="molecule type" value="Genomic_DNA"/>
</dbReference>
<gene>
    <name evidence="2" type="ORF">AVENP_1564</name>
</gene>
<dbReference type="Gene3D" id="1.10.10.1100">
    <property type="entry name" value="BFD-like [2Fe-2S]-binding domain"/>
    <property type="match status" value="1"/>
</dbReference>
<accession>A0AAE7B9K6</accession>
<feature type="domain" description="BFD-like [2Fe-2S]-binding" evidence="1">
    <location>
        <begin position="11"/>
        <end position="53"/>
    </location>
</feature>
<organism evidence="2 3">
    <name type="scientific">Arcobacter venerupis</name>
    <dbReference type="NCBI Taxonomy" id="1054033"/>
    <lineage>
        <taxon>Bacteria</taxon>
        <taxon>Pseudomonadati</taxon>
        <taxon>Campylobacterota</taxon>
        <taxon>Epsilonproteobacteria</taxon>
        <taxon>Campylobacterales</taxon>
        <taxon>Arcobacteraceae</taxon>
        <taxon>Arcobacter</taxon>
    </lineage>
</organism>
<evidence type="ECO:0000313" key="3">
    <source>
        <dbReference type="Proteomes" id="UP000503482"/>
    </source>
</evidence>